<name>A0A3M8QVR8_9PROT</name>
<evidence type="ECO:0000256" key="1">
    <source>
        <dbReference type="ARBA" id="ARBA00006814"/>
    </source>
</evidence>
<evidence type="ECO:0000313" key="5">
    <source>
        <dbReference type="EMBL" id="RNF59542.1"/>
    </source>
</evidence>
<organism evidence="5">
    <name type="scientific">Acidithiobacillus sulfuriphilus</name>
    <dbReference type="NCBI Taxonomy" id="1867749"/>
    <lineage>
        <taxon>Bacteria</taxon>
        <taxon>Pseudomonadati</taxon>
        <taxon>Pseudomonadota</taxon>
        <taxon>Acidithiobacillia</taxon>
        <taxon>Acidithiobacillales</taxon>
        <taxon>Acidithiobacillaceae</taxon>
        <taxon>Acidithiobacillus</taxon>
    </lineage>
</organism>
<sequence length="190" mass="19960">MSPVCILGIGSPFAGDDLGWLLAKALERAGLPRYFPAGMVHITLCDRPGSLLLPAMRGARLAILLDAMRSGAPPGTLRRMDMLELDDSAGLLSSHGFGVAEALALGRALEELPPRVLIYGIETGQAPSPPPLSDLEALLWPAIIDDIRICMDELRISYVPSAGTTSFPPVNANPIAGEPCGKGLVCSHAL</sequence>
<dbReference type="SUPFAM" id="SSF53163">
    <property type="entry name" value="HybD-like"/>
    <property type="match status" value="1"/>
</dbReference>
<dbReference type="OrthoDB" id="9808862at2"/>
<keyword evidence="4" id="KW-0378">Hydrolase</keyword>
<comment type="similarity">
    <text evidence="1">Belongs to the peptidase A31 family.</text>
</comment>
<dbReference type="EMBL" id="RIZI01000184">
    <property type="protein sequence ID" value="RNF59542.1"/>
    <property type="molecule type" value="Genomic_DNA"/>
</dbReference>
<gene>
    <name evidence="5" type="ORF">EC580_11170</name>
</gene>
<dbReference type="AlphaFoldDB" id="A0A3M8QVR8"/>
<dbReference type="Pfam" id="PF01750">
    <property type="entry name" value="HycI"/>
    <property type="match status" value="1"/>
</dbReference>
<proteinExistence type="inferred from homology"/>
<dbReference type="CDD" id="cd00518">
    <property type="entry name" value="H2MP"/>
    <property type="match status" value="1"/>
</dbReference>
<keyword evidence="3" id="KW-0064">Aspartyl protease</keyword>
<dbReference type="NCBIfam" id="TIGR00072">
    <property type="entry name" value="hydrog_prot"/>
    <property type="match status" value="1"/>
</dbReference>
<dbReference type="PANTHER" id="PTHR30302">
    <property type="entry name" value="HYDROGENASE 1 MATURATION PROTEASE"/>
    <property type="match status" value="1"/>
</dbReference>
<evidence type="ECO:0000256" key="2">
    <source>
        <dbReference type="ARBA" id="ARBA00022670"/>
    </source>
</evidence>
<dbReference type="GO" id="GO:0016485">
    <property type="term" value="P:protein processing"/>
    <property type="evidence" value="ECO:0007669"/>
    <property type="project" value="TreeGrafter"/>
</dbReference>
<dbReference type="RefSeq" id="WP_123105060.1">
    <property type="nucleotide sequence ID" value="NZ_CP127527.1"/>
</dbReference>
<dbReference type="GO" id="GO:0008047">
    <property type="term" value="F:enzyme activator activity"/>
    <property type="evidence" value="ECO:0007669"/>
    <property type="project" value="InterPro"/>
</dbReference>
<dbReference type="InterPro" id="IPR000671">
    <property type="entry name" value="Peptidase_A31"/>
</dbReference>
<reference evidence="5" key="1">
    <citation type="submission" date="2018-10" db="EMBL/GenBank/DDBJ databases">
        <title>Acidithiobacillus sulfuriphilus sp. nov.: an extremely acidophilic sulfur-oxidizing chemolithotroph isolated from a neutral pH environment.</title>
        <authorList>
            <person name="Falagan C."/>
            <person name="Moya-Beltran A."/>
            <person name="Quatrini R."/>
            <person name="Johnson D.B."/>
        </authorList>
    </citation>
    <scope>NUCLEOTIDE SEQUENCE [LARGE SCALE GENOMIC DNA]</scope>
    <source>
        <strain evidence="5">CJ-2</strain>
    </source>
</reference>
<evidence type="ECO:0000256" key="3">
    <source>
        <dbReference type="ARBA" id="ARBA00022750"/>
    </source>
</evidence>
<dbReference type="PANTHER" id="PTHR30302:SF1">
    <property type="entry name" value="HYDROGENASE 2 MATURATION PROTEASE"/>
    <property type="match status" value="1"/>
</dbReference>
<dbReference type="GO" id="GO:0004190">
    <property type="term" value="F:aspartic-type endopeptidase activity"/>
    <property type="evidence" value="ECO:0007669"/>
    <property type="project" value="UniProtKB-KW"/>
</dbReference>
<dbReference type="Gene3D" id="3.40.50.1450">
    <property type="entry name" value="HybD-like"/>
    <property type="match status" value="1"/>
</dbReference>
<accession>A0A3M8QVR8</accession>
<keyword evidence="2 5" id="KW-0645">Protease</keyword>
<dbReference type="InterPro" id="IPR023430">
    <property type="entry name" value="Pept_HybD-like_dom_sf"/>
</dbReference>
<evidence type="ECO:0000256" key="4">
    <source>
        <dbReference type="ARBA" id="ARBA00022801"/>
    </source>
</evidence>
<comment type="caution">
    <text evidence="5">The sequence shown here is derived from an EMBL/GenBank/DDBJ whole genome shotgun (WGS) entry which is preliminary data.</text>
</comment>
<protein>
    <submittedName>
        <fullName evidence="5">Hydrogenase maturation protease</fullName>
    </submittedName>
</protein>